<geneLocation type="plasmid" evidence="1">
    <name>p1</name>
</geneLocation>
<dbReference type="KEGG" id="vck:PG915_23930"/>
<dbReference type="RefSeq" id="WP_353500333.1">
    <property type="nucleotide sequence ID" value="NZ_CP115922.1"/>
</dbReference>
<accession>A0AAU8BRQ8</accession>
<gene>
    <name evidence="1" type="ORF">PG915_23930</name>
</gene>
<reference evidence="1" key="1">
    <citation type="submission" date="2023-01" db="EMBL/GenBank/DDBJ databases">
        <title>Vibrio sp. CB1-14 genome sequencing.</title>
        <authorList>
            <person name="Otstavnykh N."/>
            <person name="Isaeva M."/>
            <person name="Meleshko D."/>
        </authorList>
    </citation>
    <scope>NUCLEOTIDE SEQUENCE</scope>
    <source>
        <strain evidence="1">CB1-14</strain>
        <plasmid evidence="1">p1</plasmid>
    </source>
</reference>
<keyword evidence="1" id="KW-0614">Plasmid</keyword>
<evidence type="ECO:0000313" key="1">
    <source>
        <dbReference type="EMBL" id="XCD19214.1"/>
    </source>
</evidence>
<sequence>MTLHQRVITGVFLALLLTGFVNRQQSKPKQEANYFVFDLRDYSSYVLANSPNCPLSEETVRVEIQTNFPHHSYQMKCKSAETERKVEVVNVISKRNELPPSRLTGYRWHYVDSSHGDYPYAVFVTSVKKTGADYALVVEEHPLNRQGVQFFELYRSK</sequence>
<dbReference type="AlphaFoldDB" id="A0AAU8BRQ8"/>
<name>A0AAU8BRQ8_9VIBR</name>
<organism evidence="1">
    <name type="scientific">Vibrio chaetopteri</name>
    <dbReference type="NCBI Taxonomy" id="3016528"/>
    <lineage>
        <taxon>Bacteria</taxon>
        <taxon>Pseudomonadati</taxon>
        <taxon>Pseudomonadota</taxon>
        <taxon>Gammaproteobacteria</taxon>
        <taxon>Vibrionales</taxon>
        <taxon>Vibrionaceae</taxon>
        <taxon>Vibrio</taxon>
    </lineage>
</organism>
<dbReference type="EMBL" id="CP115922">
    <property type="protein sequence ID" value="XCD19214.1"/>
    <property type="molecule type" value="Genomic_DNA"/>
</dbReference>
<protein>
    <recommendedName>
        <fullName evidence="2">Lipoprotein</fullName>
    </recommendedName>
</protein>
<proteinExistence type="predicted"/>
<evidence type="ECO:0008006" key="2">
    <source>
        <dbReference type="Google" id="ProtNLM"/>
    </source>
</evidence>